<proteinExistence type="predicted"/>
<dbReference type="EMBL" id="GGEC01047176">
    <property type="protein sequence ID" value="MBX27660.1"/>
    <property type="molecule type" value="Transcribed_RNA"/>
</dbReference>
<organism evidence="1">
    <name type="scientific">Rhizophora mucronata</name>
    <name type="common">Asiatic mangrove</name>
    <dbReference type="NCBI Taxonomy" id="61149"/>
    <lineage>
        <taxon>Eukaryota</taxon>
        <taxon>Viridiplantae</taxon>
        <taxon>Streptophyta</taxon>
        <taxon>Embryophyta</taxon>
        <taxon>Tracheophyta</taxon>
        <taxon>Spermatophyta</taxon>
        <taxon>Magnoliopsida</taxon>
        <taxon>eudicotyledons</taxon>
        <taxon>Gunneridae</taxon>
        <taxon>Pentapetalae</taxon>
        <taxon>rosids</taxon>
        <taxon>fabids</taxon>
        <taxon>Malpighiales</taxon>
        <taxon>Rhizophoraceae</taxon>
        <taxon>Rhizophora</taxon>
    </lineage>
</organism>
<dbReference type="PANTHER" id="PTHR10788">
    <property type="entry name" value="TREHALOSE-6-PHOSPHATE SYNTHASE"/>
    <property type="match status" value="1"/>
</dbReference>
<dbReference type="GO" id="GO:0005829">
    <property type="term" value="C:cytosol"/>
    <property type="evidence" value="ECO:0007669"/>
    <property type="project" value="TreeGrafter"/>
</dbReference>
<dbReference type="AlphaFoldDB" id="A0A2P2MBR5"/>
<dbReference type="GO" id="GO:0003825">
    <property type="term" value="F:alpha,alpha-trehalose-phosphate synthase (UDP-forming) activity"/>
    <property type="evidence" value="ECO:0007669"/>
    <property type="project" value="TreeGrafter"/>
</dbReference>
<dbReference type="Gene3D" id="3.40.50.2000">
    <property type="entry name" value="Glycogen Phosphorylase B"/>
    <property type="match status" value="1"/>
</dbReference>
<dbReference type="PANTHER" id="PTHR10788:SF106">
    <property type="entry name" value="BCDNA.GH08860"/>
    <property type="match status" value="1"/>
</dbReference>
<dbReference type="GO" id="GO:0004805">
    <property type="term" value="F:trehalose-phosphatase activity"/>
    <property type="evidence" value="ECO:0007669"/>
    <property type="project" value="TreeGrafter"/>
</dbReference>
<dbReference type="SUPFAM" id="SSF53756">
    <property type="entry name" value="UDP-Glycosyltransferase/glycogen phosphorylase"/>
    <property type="match status" value="1"/>
</dbReference>
<reference evidence="1" key="1">
    <citation type="submission" date="2018-02" db="EMBL/GenBank/DDBJ databases">
        <title>Rhizophora mucronata_Transcriptome.</title>
        <authorList>
            <person name="Meera S.P."/>
            <person name="Sreeshan A."/>
            <person name="Augustine A."/>
        </authorList>
    </citation>
    <scope>NUCLEOTIDE SEQUENCE</scope>
    <source>
        <tissue evidence="1">Leaf</tissue>
    </source>
</reference>
<dbReference type="InterPro" id="IPR001830">
    <property type="entry name" value="Glyco_trans_20"/>
</dbReference>
<protein>
    <submittedName>
        <fullName evidence="1">Uncharacterized protein MANES_15G116000</fullName>
    </submittedName>
</protein>
<accession>A0A2P2MBR5</accession>
<name>A0A2P2MBR5_RHIMU</name>
<sequence>MALNAKPSDEICILKNNLALLQNKHMPGNKNNCGPLTPRTRLERLLRERELRRSNRLKVLNGEIGDPVRETEISANDPVTSDTENWVAINEEELLEVIDQFERPDGRPSKQRLLVVANRLPVSALRRGEDSWQLEMSVGGLVSALLGVKEFDARWIGWAGVNVPDEVGQRTLTKALVEKVEETKFKVPILLSVCCLWAQKSIVITTCLSQLLFPSSLLFYYICTTSFLPNSGLLTAEVHSSLP</sequence>
<evidence type="ECO:0000313" key="1">
    <source>
        <dbReference type="EMBL" id="MBX27660.1"/>
    </source>
</evidence>
<dbReference type="GO" id="GO:0005992">
    <property type="term" value="P:trehalose biosynthetic process"/>
    <property type="evidence" value="ECO:0007669"/>
    <property type="project" value="InterPro"/>
</dbReference>